<dbReference type="InterPro" id="IPR002123">
    <property type="entry name" value="Plipid/glycerol_acylTrfase"/>
</dbReference>
<dbReference type="Pfam" id="PF01553">
    <property type="entry name" value="Acyltransferase"/>
    <property type="match status" value="1"/>
</dbReference>
<evidence type="ECO:0000256" key="2">
    <source>
        <dbReference type="ARBA" id="ARBA00022679"/>
    </source>
</evidence>
<evidence type="ECO:0000313" key="5">
    <source>
        <dbReference type="EMBL" id="KEQ76264.1"/>
    </source>
</evidence>
<dbReference type="GO" id="GO:0012505">
    <property type="term" value="C:endomembrane system"/>
    <property type="evidence" value="ECO:0007669"/>
    <property type="project" value="TreeGrafter"/>
</dbReference>
<feature type="domain" description="Phospholipid/glycerol acyltransferase" evidence="4">
    <location>
        <begin position="91"/>
        <end position="236"/>
    </location>
</feature>
<keyword evidence="2" id="KW-0808">Transferase</keyword>
<dbReference type="SMART" id="SM00563">
    <property type="entry name" value="PlsC"/>
    <property type="match status" value="1"/>
</dbReference>
<dbReference type="PANTHER" id="PTHR10983">
    <property type="entry name" value="1-ACYLGLYCEROL-3-PHOSPHATE ACYLTRANSFERASE-RELATED"/>
    <property type="match status" value="1"/>
</dbReference>
<dbReference type="Pfam" id="PF16076">
    <property type="entry name" value="Acyltransf_C"/>
    <property type="match status" value="1"/>
</dbReference>
<dbReference type="HOGENOM" id="CLU_041844_6_0_1"/>
<dbReference type="OrthoDB" id="189226at2759"/>
<dbReference type="RefSeq" id="XP_013430086.1">
    <property type="nucleotide sequence ID" value="XM_013574632.1"/>
</dbReference>
<dbReference type="EMBL" id="KL584704">
    <property type="protein sequence ID" value="KEQ76264.1"/>
    <property type="molecule type" value="Genomic_DNA"/>
</dbReference>
<dbReference type="GeneID" id="25409281"/>
<reference evidence="5 6" key="1">
    <citation type="journal article" date="2014" name="BMC Genomics">
        <title>Genome sequencing of four Aureobasidium pullulans varieties: biotechnological potential, stress tolerance, and description of new species.</title>
        <authorList>
            <person name="Gostin Ar C."/>
            <person name="Ohm R.A."/>
            <person name="Kogej T."/>
            <person name="Sonjak S."/>
            <person name="Turk M."/>
            <person name="Zajc J."/>
            <person name="Zalar P."/>
            <person name="Grube M."/>
            <person name="Sun H."/>
            <person name="Han J."/>
            <person name="Sharma A."/>
            <person name="Chiniquy J."/>
            <person name="Ngan C.Y."/>
            <person name="Lipzen A."/>
            <person name="Barry K."/>
            <person name="Grigoriev I.V."/>
            <person name="Gunde-Cimerman N."/>
        </authorList>
    </citation>
    <scope>NUCLEOTIDE SEQUENCE [LARGE SCALE GENOMIC DNA]</scope>
    <source>
        <strain evidence="5 6">CBS 147.97</strain>
    </source>
</reference>
<accession>A0A074WXN4</accession>
<dbReference type="STRING" id="1043004.A0A074WXN4"/>
<gene>
    <name evidence="5" type="ORF">M436DRAFT_39877</name>
</gene>
<sequence>MASLNRQILACLFLSLRFVFLTFGPWLAHLLIADLLLSCLLPFAFLFPTSTYHTASTIAEGVWRGVQRICEDSNGAHIILAGDELPVGESAILVANHVEWSDFYLIQALAIRTAMLGRCRWFAKNTLKWVPVLGWGLMVMGMPLVSRKWSEDKQEMERLFSGIKKGRWPIWLISFSEGTRYRPKKHAEAVRWCEANQKSLPQHTLHPRPRGFVATVQQLRKTSHVKAVYDVTIAYAEDDKFMSPPSFFKTVFQPNLSQRYRMYAHVHRYELSSLPETDSEITHWLEERWTEKGERLAKLKKSLDYGEPWKGTTSKA</sequence>
<keyword evidence="3" id="KW-0012">Acyltransferase</keyword>
<dbReference type="AlphaFoldDB" id="A0A074WXN4"/>
<dbReference type="GO" id="GO:0003841">
    <property type="term" value="F:1-acylglycerol-3-phosphate O-acyltransferase activity"/>
    <property type="evidence" value="ECO:0007669"/>
    <property type="project" value="TreeGrafter"/>
</dbReference>
<evidence type="ECO:0000259" key="4">
    <source>
        <dbReference type="SMART" id="SM00563"/>
    </source>
</evidence>
<dbReference type="Proteomes" id="UP000027730">
    <property type="component" value="Unassembled WGS sequence"/>
</dbReference>
<keyword evidence="6" id="KW-1185">Reference proteome</keyword>
<dbReference type="PANTHER" id="PTHR10983:SF24">
    <property type="entry name" value="1-ACYLGLYCEROL-3-PHOSPHATE O-ACYLTRANSFERASE 3, ISOFORM E-RELATED"/>
    <property type="match status" value="1"/>
</dbReference>
<proteinExistence type="inferred from homology"/>
<evidence type="ECO:0000256" key="1">
    <source>
        <dbReference type="ARBA" id="ARBA00008655"/>
    </source>
</evidence>
<evidence type="ECO:0000313" key="6">
    <source>
        <dbReference type="Proteomes" id="UP000027730"/>
    </source>
</evidence>
<evidence type="ECO:0000256" key="3">
    <source>
        <dbReference type="ARBA" id="ARBA00023315"/>
    </source>
</evidence>
<dbReference type="CDD" id="cd07990">
    <property type="entry name" value="LPLAT_LCLAT1-like"/>
    <property type="match status" value="1"/>
</dbReference>
<name>A0A074WXN4_9PEZI</name>
<dbReference type="InterPro" id="IPR032098">
    <property type="entry name" value="Acyltransf_C"/>
</dbReference>
<organism evidence="5 6">
    <name type="scientific">Aureobasidium namibiae CBS 147.97</name>
    <dbReference type="NCBI Taxonomy" id="1043004"/>
    <lineage>
        <taxon>Eukaryota</taxon>
        <taxon>Fungi</taxon>
        <taxon>Dikarya</taxon>
        <taxon>Ascomycota</taxon>
        <taxon>Pezizomycotina</taxon>
        <taxon>Dothideomycetes</taxon>
        <taxon>Dothideomycetidae</taxon>
        <taxon>Dothideales</taxon>
        <taxon>Saccotheciaceae</taxon>
        <taxon>Aureobasidium</taxon>
    </lineage>
</organism>
<protein>
    <recommendedName>
        <fullName evidence="4">Phospholipid/glycerol acyltransferase domain-containing protein</fullName>
    </recommendedName>
</protein>
<dbReference type="SUPFAM" id="SSF69593">
    <property type="entry name" value="Glycerol-3-phosphate (1)-acyltransferase"/>
    <property type="match status" value="1"/>
</dbReference>
<comment type="similarity">
    <text evidence="1">Belongs to the 1-acyl-sn-glycerol-3-phosphate acyltransferase family.</text>
</comment>